<dbReference type="PANTHER" id="PTHR47219:SF20">
    <property type="entry name" value="TBC1 DOMAIN FAMILY MEMBER 2B"/>
    <property type="match status" value="1"/>
</dbReference>
<reference evidence="2" key="2">
    <citation type="submission" date="2025-08" db="UniProtKB">
        <authorList>
            <consortium name="Ensembl"/>
        </authorList>
    </citation>
    <scope>IDENTIFICATION</scope>
</reference>
<dbReference type="FunFam" id="1.10.8.270:FF:000026">
    <property type="entry name" value="TBC (Tre-2/Bub2/Cdc16) domain family"/>
    <property type="match status" value="1"/>
</dbReference>
<feature type="domain" description="Rab-GAP TBC" evidence="1">
    <location>
        <begin position="49"/>
        <end position="239"/>
    </location>
</feature>
<dbReference type="SUPFAM" id="SSF47923">
    <property type="entry name" value="Ypt/Rab-GAP domain of gyp1p"/>
    <property type="match status" value="2"/>
</dbReference>
<dbReference type="GeneTree" id="ENSGT00940000159937"/>
<dbReference type="Gene3D" id="1.10.472.80">
    <property type="entry name" value="Ypt/Rab-GAP domain of gyp1p, domain 3"/>
    <property type="match status" value="1"/>
</dbReference>
<dbReference type="PROSITE" id="PS50086">
    <property type="entry name" value="TBC_RABGAP"/>
    <property type="match status" value="1"/>
</dbReference>
<dbReference type="Pfam" id="PF00566">
    <property type="entry name" value="RabGAP-TBC"/>
    <property type="match status" value="1"/>
</dbReference>
<dbReference type="STRING" id="62062.ENSHHUP00000023998"/>
<sequence>RISTDIQMDDMKLLAKLQRLWGRWAQQFDGRRSGKSVASPKLKGLLRKGVPCHYRRRVWRWVVWSRTRSLRERRPHWYHQICLRSQAAAAHRVSQQIWLDLETTLRGNRHFSFPAKHAVRQLHRILLAFSWHNPSVGYCHGLNRLAAMALLVLQNEEDAFWCLVAIVETIMPQDFYGKTLTQCVLKDFMAEKMPRLTAHFQCHGVDVSLVTSDWFLAVFVERLTSDVLLRIWDAFLYEGTKVNGLPDIQDLYTRRVRGRPKKLSKTPVTQVIDCSLCYRTASGTRTV</sequence>
<reference evidence="2" key="3">
    <citation type="submission" date="2025-09" db="UniProtKB">
        <authorList>
            <consortium name="Ensembl"/>
        </authorList>
    </citation>
    <scope>IDENTIFICATION</scope>
</reference>
<evidence type="ECO:0000259" key="1">
    <source>
        <dbReference type="PROSITE" id="PS50086"/>
    </source>
</evidence>
<dbReference type="Ensembl" id="ENSHHUT00000024900.1">
    <property type="protein sequence ID" value="ENSHHUP00000023998.1"/>
    <property type="gene ID" value="ENSHHUG00000015059.1"/>
</dbReference>
<proteinExistence type="predicted"/>
<dbReference type="Gene3D" id="1.10.8.270">
    <property type="entry name" value="putative rabgap domain of human tbc1 domain family member 14 like domains"/>
    <property type="match status" value="1"/>
</dbReference>
<dbReference type="GO" id="GO:0005096">
    <property type="term" value="F:GTPase activator activity"/>
    <property type="evidence" value="ECO:0007669"/>
    <property type="project" value="TreeGrafter"/>
</dbReference>
<dbReference type="PANTHER" id="PTHR47219">
    <property type="entry name" value="RAB GTPASE-ACTIVATING PROTEIN 1-LIKE"/>
    <property type="match status" value="1"/>
</dbReference>
<dbReference type="Proteomes" id="UP000314982">
    <property type="component" value="Unassembled WGS sequence"/>
</dbReference>
<organism evidence="2 3">
    <name type="scientific">Hucho hucho</name>
    <name type="common">huchen</name>
    <dbReference type="NCBI Taxonomy" id="62062"/>
    <lineage>
        <taxon>Eukaryota</taxon>
        <taxon>Metazoa</taxon>
        <taxon>Chordata</taxon>
        <taxon>Craniata</taxon>
        <taxon>Vertebrata</taxon>
        <taxon>Euteleostomi</taxon>
        <taxon>Actinopterygii</taxon>
        <taxon>Neopterygii</taxon>
        <taxon>Teleostei</taxon>
        <taxon>Protacanthopterygii</taxon>
        <taxon>Salmoniformes</taxon>
        <taxon>Salmonidae</taxon>
        <taxon>Salmoninae</taxon>
        <taxon>Hucho</taxon>
    </lineage>
</organism>
<dbReference type="GO" id="GO:0031267">
    <property type="term" value="F:small GTPase binding"/>
    <property type="evidence" value="ECO:0007669"/>
    <property type="project" value="TreeGrafter"/>
</dbReference>
<keyword evidence="3" id="KW-1185">Reference proteome</keyword>
<dbReference type="InterPro" id="IPR035969">
    <property type="entry name" value="Rab-GAP_TBC_sf"/>
</dbReference>
<dbReference type="SMART" id="SM00164">
    <property type="entry name" value="TBC"/>
    <property type="match status" value="1"/>
</dbReference>
<evidence type="ECO:0000313" key="3">
    <source>
        <dbReference type="Proteomes" id="UP000314982"/>
    </source>
</evidence>
<name>A0A4W5LDR3_9TELE</name>
<accession>A0A4W5LDR3</accession>
<dbReference type="AlphaFoldDB" id="A0A4W5LDR3"/>
<protein>
    <recommendedName>
        <fullName evidence="1">Rab-GAP TBC domain-containing protein</fullName>
    </recommendedName>
</protein>
<dbReference type="InterPro" id="IPR050302">
    <property type="entry name" value="Rab_GAP_TBC_domain"/>
</dbReference>
<reference evidence="3" key="1">
    <citation type="submission" date="2018-06" db="EMBL/GenBank/DDBJ databases">
        <title>Genome assembly of Danube salmon.</title>
        <authorList>
            <person name="Macqueen D.J."/>
            <person name="Gundappa M.K."/>
        </authorList>
    </citation>
    <scope>NUCLEOTIDE SEQUENCE [LARGE SCALE GENOMIC DNA]</scope>
</reference>
<evidence type="ECO:0000313" key="2">
    <source>
        <dbReference type="Ensembl" id="ENSHHUP00000023998.1"/>
    </source>
</evidence>
<dbReference type="InterPro" id="IPR000195">
    <property type="entry name" value="Rab-GAP-TBC_dom"/>
</dbReference>